<feature type="domain" description="Cobalamin adenosyltransferase-like" evidence="4">
    <location>
        <begin position="8"/>
        <end position="166"/>
    </location>
</feature>
<keyword evidence="1" id="KW-0808">Transferase</keyword>
<dbReference type="InterPro" id="IPR029499">
    <property type="entry name" value="PduO-typ"/>
</dbReference>
<dbReference type="GO" id="GO:0008817">
    <property type="term" value="F:corrinoid adenosyltransferase activity"/>
    <property type="evidence" value="ECO:0007669"/>
    <property type="project" value="TreeGrafter"/>
</dbReference>
<evidence type="ECO:0000256" key="1">
    <source>
        <dbReference type="ARBA" id="ARBA00022679"/>
    </source>
</evidence>
<dbReference type="InterPro" id="IPR016030">
    <property type="entry name" value="CblAdoTrfase-like"/>
</dbReference>
<dbReference type="SUPFAM" id="SSF89028">
    <property type="entry name" value="Cobalamin adenosyltransferase-like"/>
    <property type="match status" value="1"/>
</dbReference>
<gene>
    <name evidence="5" type="ORF">METZ01_LOCUS42580</name>
</gene>
<dbReference type="InterPro" id="IPR036451">
    <property type="entry name" value="CblAdoTrfase-like_sf"/>
</dbReference>
<sequence>MGNRLTKIYTKKGDDGSTDLGGNQRVPKYDQQIEVYGSLDELSAAIGLIITQTNIPEEIGKFLKNSQQDLFNIAGEISAPEFKSIDEKKVENIEVLIEKINEELPPLKEFVVPGVNEQSAQTHLARAICRRAERAIVKLSSIKEVNPFALKYLNRLSDAFFVIARKLAREDGEKEVVWEHERP</sequence>
<dbReference type="AlphaFoldDB" id="A0A381RD64"/>
<dbReference type="PANTHER" id="PTHR12213">
    <property type="entry name" value="CORRINOID ADENOSYLTRANSFERASE"/>
    <property type="match status" value="1"/>
</dbReference>
<proteinExistence type="predicted"/>
<dbReference type="PANTHER" id="PTHR12213:SF0">
    <property type="entry name" value="CORRINOID ADENOSYLTRANSFERASE MMAB"/>
    <property type="match status" value="1"/>
</dbReference>
<keyword evidence="3" id="KW-0067">ATP-binding</keyword>
<dbReference type="GO" id="GO:0005524">
    <property type="term" value="F:ATP binding"/>
    <property type="evidence" value="ECO:0007669"/>
    <property type="project" value="UniProtKB-KW"/>
</dbReference>
<name>A0A381RD64_9ZZZZ</name>
<keyword evidence="2" id="KW-0547">Nucleotide-binding</keyword>
<dbReference type="EMBL" id="UINC01001836">
    <property type="protein sequence ID" value="SUZ89726.1"/>
    <property type="molecule type" value="Genomic_DNA"/>
</dbReference>
<organism evidence="5">
    <name type="scientific">marine metagenome</name>
    <dbReference type="NCBI Taxonomy" id="408172"/>
    <lineage>
        <taxon>unclassified sequences</taxon>
        <taxon>metagenomes</taxon>
        <taxon>ecological metagenomes</taxon>
    </lineage>
</organism>
<evidence type="ECO:0000256" key="2">
    <source>
        <dbReference type="ARBA" id="ARBA00022741"/>
    </source>
</evidence>
<dbReference type="Pfam" id="PF01923">
    <property type="entry name" value="Cob_adeno_trans"/>
    <property type="match status" value="1"/>
</dbReference>
<dbReference type="NCBIfam" id="TIGR00636">
    <property type="entry name" value="PduO_Nterm"/>
    <property type="match status" value="1"/>
</dbReference>
<reference evidence="5" key="1">
    <citation type="submission" date="2018-05" db="EMBL/GenBank/DDBJ databases">
        <authorList>
            <person name="Lanie J.A."/>
            <person name="Ng W.-L."/>
            <person name="Kazmierczak K.M."/>
            <person name="Andrzejewski T.M."/>
            <person name="Davidsen T.M."/>
            <person name="Wayne K.J."/>
            <person name="Tettelin H."/>
            <person name="Glass J.I."/>
            <person name="Rusch D."/>
            <person name="Podicherti R."/>
            <person name="Tsui H.-C.T."/>
            <person name="Winkler M.E."/>
        </authorList>
    </citation>
    <scope>NUCLEOTIDE SEQUENCE</scope>
</reference>
<evidence type="ECO:0000259" key="4">
    <source>
        <dbReference type="Pfam" id="PF01923"/>
    </source>
</evidence>
<evidence type="ECO:0000313" key="5">
    <source>
        <dbReference type="EMBL" id="SUZ89726.1"/>
    </source>
</evidence>
<protein>
    <recommendedName>
        <fullName evidence="4">Cobalamin adenosyltransferase-like domain-containing protein</fullName>
    </recommendedName>
</protein>
<accession>A0A381RD64</accession>
<dbReference type="Gene3D" id="1.20.1200.10">
    <property type="entry name" value="Cobalamin adenosyltransferase-like"/>
    <property type="match status" value="1"/>
</dbReference>
<evidence type="ECO:0000256" key="3">
    <source>
        <dbReference type="ARBA" id="ARBA00022840"/>
    </source>
</evidence>